<gene>
    <name evidence="3" type="ORF">TVAG_142460</name>
</gene>
<dbReference type="SMART" id="SM00248">
    <property type="entry name" value="ANK"/>
    <property type="match status" value="3"/>
</dbReference>
<accession>A2EHK5</accession>
<dbReference type="STRING" id="5722.A2EHK5"/>
<dbReference type="EMBL" id="DS113390">
    <property type="protein sequence ID" value="EAY07892.1"/>
    <property type="molecule type" value="Genomic_DNA"/>
</dbReference>
<feature type="repeat" description="ANK" evidence="1">
    <location>
        <begin position="367"/>
        <end position="399"/>
    </location>
</feature>
<organism evidence="3 4">
    <name type="scientific">Trichomonas vaginalis (strain ATCC PRA-98 / G3)</name>
    <dbReference type="NCBI Taxonomy" id="412133"/>
    <lineage>
        <taxon>Eukaryota</taxon>
        <taxon>Metamonada</taxon>
        <taxon>Parabasalia</taxon>
        <taxon>Trichomonadida</taxon>
        <taxon>Trichomonadidae</taxon>
        <taxon>Trichomonas</taxon>
    </lineage>
</organism>
<dbReference type="KEGG" id="tva:4765787"/>
<dbReference type="Proteomes" id="UP000001542">
    <property type="component" value="Unassembled WGS sequence"/>
</dbReference>
<name>A2EHK5_TRIV3</name>
<proteinExistence type="predicted"/>
<dbReference type="InterPro" id="IPR002110">
    <property type="entry name" value="Ankyrin_rpt"/>
</dbReference>
<dbReference type="SMR" id="A2EHK5"/>
<dbReference type="RefSeq" id="XP_001320115.1">
    <property type="nucleotide sequence ID" value="XM_001320080.1"/>
</dbReference>
<dbReference type="PROSITE" id="PS50297">
    <property type="entry name" value="ANK_REP_REGION"/>
    <property type="match status" value="1"/>
</dbReference>
<sequence>MSNQQLPNKSFDELVMEYKDYIDVFDSLFKLNTHDPDYLLSLYQQIKTVLIEKYCFYTDPVLSSIDDACDKNNKYVREYWKLFKMICDEFQVHFTDEDLWSDYFTALISVVYGVKWYVNDFFTNQTEEELLNIHRNFPILEYTMNDDIMKFKEYITEHGFDPKETYLKSYYHRWNLLEFCAYYGSVNIWKFLLSNFKIEISKKCLELAFFSGNVDIINDCTNAGIEPNDTCRENAIASHRIESIEYLNERYGFDVNIMYVTYYYNLRYFLKLLDTGFDIDMLFNYSPVFCIPNLCQHLIDKRADIHKSFGDSTFRMSSKSMKMRLFLIEKGVEIDKMCIFPAAFNNYPDQIKLLHSHGVDINMKNKYGETPLHLAAKNNSYDALKTLIELGADLKVKDNLGYTPFDVAKYESFEILSKYEN</sequence>
<dbReference type="SUPFAM" id="SSF48403">
    <property type="entry name" value="Ankyrin repeat"/>
    <property type="match status" value="1"/>
</dbReference>
<evidence type="ECO:0000313" key="3">
    <source>
        <dbReference type="EMBL" id="EAY07892.1"/>
    </source>
</evidence>
<dbReference type="InterPro" id="IPR020683">
    <property type="entry name" value="DUF3447"/>
</dbReference>
<dbReference type="Gene3D" id="1.25.40.20">
    <property type="entry name" value="Ankyrin repeat-containing domain"/>
    <property type="match status" value="2"/>
</dbReference>
<evidence type="ECO:0000259" key="2">
    <source>
        <dbReference type="Pfam" id="PF11929"/>
    </source>
</evidence>
<evidence type="ECO:0000256" key="1">
    <source>
        <dbReference type="PROSITE-ProRule" id="PRU00023"/>
    </source>
</evidence>
<dbReference type="VEuPathDB" id="TrichDB:TVAG_142460"/>
<dbReference type="Pfam" id="PF11929">
    <property type="entry name" value="DUF3447"/>
    <property type="match status" value="1"/>
</dbReference>
<feature type="domain" description="DUF3447" evidence="2">
    <location>
        <begin position="196"/>
        <end position="270"/>
    </location>
</feature>
<reference evidence="3" key="2">
    <citation type="journal article" date="2007" name="Science">
        <title>Draft genome sequence of the sexually transmitted pathogen Trichomonas vaginalis.</title>
        <authorList>
            <person name="Carlton J.M."/>
            <person name="Hirt R.P."/>
            <person name="Silva J.C."/>
            <person name="Delcher A.L."/>
            <person name="Schatz M."/>
            <person name="Zhao Q."/>
            <person name="Wortman J.R."/>
            <person name="Bidwell S.L."/>
            <person name="Alsmark U.C.M."/>
            <person name="Besteiro S."/>
            <person name="Sicheritz-Ponten T."/>
            <person name="Noel C.J."/>
            <person name="Dacks J.B."/>
            <person name="Foster P.G."/>
            <person name="Simillion C."/>
            <person name="Van de Peer Y."/>
            <person name="Miranda-Saavedra D."/>
            <person name="Barton G.J."/>
            <person name="Westrop G.D."/>
            <person name="Mueller S."/>
            <person name="Dessi D."/>
            <person name="Fiori P.L."/>
            <person name="Ren Q."/>
            <person name="Paulsen I."/>
            <person name="Zhang H."/>
            <person name="Bastida-Corcuera F.D."/>
            <person name="Simoes-Barbosa A."/>
            <person name="Brown M.T."/>
            <person name="Hayes R.D."/>
            <person name="Mukherjee M."/>
            <person name="Okumura C.Y."/>
            <person name="Schneider R."/>
            <person name="Smith A.J."/>
            <person name="Vanacova S."/>
            <person name="Villalvazo M."/>
            <person name="Haas B.J."/>
            <person name="Pertea M."/>
            <person name="Feldblyum T.V."/>
            <person name="Utterback T.R."/>
            <person name="Shu C.L."/>
            <person name="Osoegawa K."/>
            <person name="de Jong P.J."/>
            <person name="Hrdy I."/>
            <person name="Horvathova L."/>
            <person name="Zubacova Z."/>
            <person name="Dolezal P."/>
            <person name="Malik S.B."/>
            <person name="Logsdon J.M. Jr."/>
            <person name="Henze K."/>
            <person name="Gupta A."/>
            <person name="Wang C.C."/>
            <person name="Dunne R.L."/>
            <person name="Upcroft J.A."/>
            <person name="Upcroft P."/>
            <person name="White O."/>
            <person name="Salzberg S.L."/>
            <person name="Tang P."/>
            <person name="Chiu C.-H."/>
            <person name="Lee Y.-S."/>
            <person name="Embley T.M."/>
            <person name="Coombs G.H."/>
            <person name="Mottram J.C."/>
            <person name="Tachezy J."/>
            <person name="Fraser-Liggett C.M."/>
            <person name="Johnson P.J."/>
        </authorList>
    </citation>
    <scope>NUCLEOTIDE SEQUENCE [LARGE SCALE GENOMIC DNA]</scope>
    <source>
        <strain evidence="3">G3</strain>
    </source>
</reference>
<dbReference type="PANTHER" id="PTHR24182:SF13">
    <property type="entry name" value="LD18443P"/>
    <property type="match status" value="1"/>
</dbReference>
<dbReference type="VEuPathDB" id="TrichDB:TVAGG3_0775640"/>
<dbReference type="PANTHER" id="PTHR24182">
    <property type="entry name" value="ANKYRIN REPEAT AND SOCS BOX CONTAINING 4"/>
    <property type="match status" value="1"/>
</dbReference>
<dbReference type="PROSITE" id="PS50088">
    <property type="entry name" value="ANK_REPEAT"/>
    <property type="match status" value="1"/>
</dbReference>
<dbReference type="AlphaFoldDB" id="A2EHK5"/>
<dbReference type="OrthoDB" id="9995210at2759"/>
<dbReference type="Pfam" id="PF13857">
    <property type="entry name" value="Ank_5"/>
    <property type="match status" value="1"/>
</dbReference>
<protein>
    <recommendedName>
        <fullName evidence="2">DUF3447 domain-containing protein</fullName>
    </recommendedName>
</protein>
<reference evidence="3" key="1">
    <citation type="submission" date="2006-10" db="EMBL/GenBank/DDBJ databases">
        <authorList>
            <person name="Amadeo P."/>
            <person name="Zhao Q."/>
            <person name="Wortman J."/>
            <person name="Fraser-Liggett C."/>
            <person name="Carlton J."/>
        </authorList>
    </citation>
    <scope>NUCLEOTIDE SEQUENCE</scope>
    <source>
        <strain evidence="3">G3</strain>
    </source>
</reference>
<keyword evidence="4" id="KW-1185">Reference proteome</keyword>
<evidence type="ECO:0000313" key="4">
    <source>
        <dbReference type="Proteomes" id="UP000001542"/>
    </source>
</evidence>
<dbReference type="InParanoid" id="A2EHK5"/>
<dbReference type="InterPro" id="IPR036770">
    <property type="entry name" value="Ankyrin_rpt-contain_sf"/>
</dbReference>
<keyword evidence="1" id="KW-0040">ANK repeat</keyword>